<sequence length="249" mass="27575">MNTWIRTAVWGLLGSTTLGMVIGQSAALALPQSEIVTKLERVPVFLILNGDGQPLTVSPSEERQDAKFPVVFMDAQEAEEALDNAREQDTNAQIALLDLGTLYEQTQTDEGEVPLMYFPEEDELQAATTLQEEFRGVPLFLARQGSDGPYLTINQNGQSSLPVFFSRQDLQSLLDRFLQQNAEVTAEDISVQVLSLEWLLQAMRSNDDPALDEQLQQIRLFPSSDVLQYVRSQIAEPDSGADGVTPEAE</sequence>
<reference evidence="1 2" key="1">
    <citation type="journal article" date="2016" name="Biochim. Biophys. Acta">
        <title>Characterization of red-shifted phycobilisomes isolated from the chlorophyll f-containing cyanobacterium Halomicronema hongdechloris.</title>
        <authorList>
            <person name="Li Y."/>
            <person name="Lin Y."/>
            <person name="Garvey C.J."/>
            <person name="Birch D."/>
            <person name="Corkery R.W."/>
            <person name="Loughlin P.C."/>
            <person name="Scheer H."/>
            <person name="Willows R.D."/>
            <person name="Chen M."/>
        </authorList>
    </citation>
    <scope>NUCLEOTIDE SEQUENCE [LARGE SCALE GENOMIC DNA]</scope>
    <source>
        <strain evidence="1 2">C2206</strain>
    </source>
</reference>
<evidence type="ECO:0000313" key="2">
    <source>
        <dbReference type="Proteomes" id="UP000191901"/>
    </source>
</evidence>
<dbReference type="PANTHER" id="PTHR33926:SF4">
    <property type="entry name" value="PROTEIN TIC 22, CHLOROPLASTIC"/>
    <property type="match status" value="1"/>
</dbReference>
<dbReference type="Pfam" id="PF04278">
    <property type="entry name" value="Tic22"/>
    <property type="match status" value="1"/>
</dbReference>
<dbReference type="EMBL" id="CP021983">
    <property type="protein sequence ID" value="ASC70866.1"/>
    <property type="molecule type" value="Genomic_DNA"/>
</dbReference>
<gene>
    <name evidence="1" type="ORF">XM38_018140</name>
</gene>
<dbReference type="OrthoDB" id="509198at2"/>
<proteinExistence type="predicted"/>
<accession>A0A1Z3HKS8</accession>
<keyword evidence="2" id="KW-1185">Reference proteome</keyword>
<evidence type="ECO:0000313" key="1">
    <source>
        <dbReference type="EMBL" id="ASC70866.1"/>
    </source>
</evidence>
<dbReference type="RefSeq" id="WP_080812004.1">
    <property type="nucleotide sequence ID" value="NZ_CP021983.2"/>
</dbReference>
<dbReference type="Proteomes" id="UP000191901">
    <property type="component" value="Chromosome"/>
</dbReference>
<protein>
    <submittedName>
        <fullName evidence="1">Tic22 protein, chloroplast protein import component</fullName>
    </submittedName>
</protein>
<dbReference type="GO" id="GO:0015031">
    <property type="term" value="P:protein transport"/>
    <property type="evidence" value="ECO:0007669"/>
    <property type="project" value="InterPro"/>
</dbReference>
<dbReference type="STRING" id="1641165.XM38_19775"/>
<name>A0A1Z3HKS8_9CYAN</name>
<dbReference type="InterPro" id="IPR007378">
    <property type="entry name" value="Tic22-like"/>
</dbReference>
<dbReference type="PANTHER" id="PTHR33926">
    <property type="entry name" value="PROTEIN TIC 22, CHLOROPLASTIC"/>
    <property type="match status" value="1"/>
</dbReference>
<dbReference type="AlphaFoldDB" id="A0A1Z3HKS8"/>
<dbReference type="Gene3D" id="3.40.1350.100">
    <property type="match status" value="2"/>
</dbReference>
<dbReference type="KEGG" id="hhg:XM38_018140"/>
<organism evidence="1 2">
    <name type="scientific">Halomicronema hongdechloris C2206</name>
    <dbReference type="NCBI Taxonomy" id="1641165"/>
    <lineage>
        <taxon>Bacteria</taxon>
        <taxon>Bacillati</taxon>
        <taxon>Cyanobacteriota</taxon>
        <taxon>Cyanophyceae</taxon>
        <taxon>Nodosilineales</taxon>
        <taxon>Nodosilineaceae</taxon>
        <taxon>Halomicronema</taxon>
    </lineage>
</organism>